<gene>
    <name evidence="1" type="ORF">BLNAU_12867</name>
</gene>
<protein>
    <submittedName>
        <fullName evidence="1">Uncharacterized protein</fullName>
    </submittedName>
</protein>
<name>A0ABQ9XN05_9EUKA</name>
<reference evidence="1 2" key="1">
    <citation type="journal article" date="2022" name="bioRxiv">
        <title>Genomics of Preaxostyla Flagellates Illuminates Evolutionary Transitions and the Path Towards Mitochondrial Loss.</title>
        <authorList>
            <person name="Novak L.V.F."/>
            <person name="Treitli S.C."/>
            <person name="Pyrih J."/>
            <person name="Halakuc P."/>
            <person name="Pipaliya S.V."/>
            <person name="Vacek V."/>
            <person name="Brzon O."/>
            <person name="Soukal P."/>
            <person name="Eme L."/>
            <person name="Dacks J.B."/>
            <person name="Karnkowska A."/>
            <person name="Elias M."/>
            <person name="Hampl V."/>
        </authorList>
    </citation>
    <scope>NUCLEOTIDE SEQUENCE [LARGE SCALE GENOMIC DNA]</scope>
    <source>
        <strain evidence="1">NAU3</strain>
        <tissue evidence="1">Gut</tissue>
    </source>
</reference>
<evidence type="ECO:0000313" key="1">
    <source>
        <dbReference type="EMBL" id="KAK2952164.1"/>
    </source>
</evidence>
<keyword evidence="2" id="KW-1185">Reference proteome</keyword>
<organism evidence="1 2">
    <name type="scientific">Blattamonas nauphoetae</name>
    <dbReference type="NCBI Taxonomy" id="2049346"/>
    <lineage>
        <taxon>Eukaryota</taxon>
        <taxon>Metamonada</taxon>
        <taxon>Preaxostyla</taxon>
        <taxon>Oxymonadida</taxon>
        <taxon>Blattamonas</taxon>
    </lineage>
</organism>
<sequence length="102" mass="11417">MEQSYKSSIDDCDELIAGKHIPSTLVHHTNRREAIRPLVRLLSALFSPHLSSSLKDSSFITAAHEFLYSVHCSSDFSHSSISHLSHEGMHDKNSICLKTIVE</sequence>
<evidence type="ECO:0000313" key="2">
    <source>
        <dbReference type="Proteomes" id="UP001281761"/>
    </source>
</evidence>
<dbReference type="EMBL" id="JARBJD010000107">
    <property type="protein sequence ID" value="KAK2952164.1"/>
    <property type="molecule type" value="Genomic_DNA"/>
</dbReference>
<proteinExistence type="predicted"/>
<comment type="caution">
    <text evidence="1">The sequence shown here is derived from an EMBL/GenBank/DDBJ whole genome shotgun (WGS) entry which is preliminary data.</text>
</comment>
<dbReference type="Proteomes" id="UP001281761">
    <property type="component" value="Unassembled WGS sequence"/>
</dbReference>
<accession>A0ABQ9XN05</accession>